<proteinExistence type="predicted"/>
<sequence length="106" mass="12434">MMQEQAITSLNYKITSQEGKFRFNTPKRISLTGISAFRKQHDTGLRFTSHLSYTSTSISSKFRFRNETRGGNNSLLFFNKLVEFAFTTLCFWEILKKVYDRPRMTS</sequence>
<organism evidence="1 2">
    <name type="scientific">Orbilia oligospora</name>
    <name type="common">Nematode-trapping fungus</name>
    <name type="synonym">Arthrobotrys oligospora</name>
    <dbReference type="NCBI Taxonomy" id="2813651"/>
    <lineage>
        <taxon>Eukaryota</taxon>
        <taxon>Fungi</taxon>
        <taxon>Dikarya</taxon>
        <taxon>Ascomycota</taxon>
        <taxon>Pezizomycotina</taxon>
        <taxon>Orbiliomycetes</taxon>
        <taxon>Orbiliales</taxon>
        <taxon>Orbiliaceae</taxon>
        <taxon>Orbilia</taxon>
    </lineage>
</organism>
<evidence type="ECO:0000313" key="1">
    <source>
        <dbReference type="EMBL" id="TGJ62839.1"/>
    </source>
</evidence>
<protein>
    <submittedName>
        <fullName evidence="1">Uncharacterized protein</fullName>
    </submittedName>
</protein>
<dbReference type="Proteomes" id="UP000297595">
    <property type="component" value="Unassembled WGS sequence"/>
</dbReference>
<gene>
    <name evidence="1" type="ORF">EYR41_012020</name>
</gene>
<name>A0A8H2DNR6_ORBOL</name>
<dbReference type="AlphaFoldDB" id="A0A8H2DNR6"/>
<dbReference type="EMBL" id="SOZJ01000009">
    <property type="protein sequence ID" value="TGJ62839.1"/>
    <property type="molecule type" value="Genomic_DNA"/>
</dbReference>
<reference evidence="1 2" key="1">
    <citation type="submission" date="2019-03" db="EMBL/GenBank/DDBJ databases">
        <title>Nematode-trapping fungi genome.</title>
        <authorList>
            <person name="Vidal-Diez De Ulzurrun G."/>
        </authorList>
    </citation>
    <scope>NUCLEOTIDE SEQUENCE [LARGE SCALE GENOMIC DNA]</scope>
    <source>
        <strain evidence="1 2">TWF154</strain>
    </source>
</reference>
<comment type="caution">
    <text evidence="1">The sequence shown here is derived from an EMBL/GenBank/DDBJ whole genome shotgun (WGS) entry which is preliminary data.</text>
</comment>
<accession>A0A8H2DNR6</accession>
<evidence type="ECO:0000313" key="2">
    <source>
        <dbReference type="Proteomes" id="UP000297595"/>
    </source>
</evidence>